<feature type="domain" description="Enoyl reductase (ER)" evidence="2">
    <location>
        <begin position="595"/>
        <end position="876"/>
    </location>
</feature>
<dbReference type="SUPFAM" id="SSF51735">
    <property type="entry name" value="NAD(P)-binding Rossmann-fold domains"/>
    <property type="match status" value="3"/>
</dbReference>
<dbReference type="InterPro" id="IPR036291">
    <property type="entry name" value="NAD(P)-bd_dom_sf"/>
</dbReference>
<dbReference type="OrthoDB" id="809632at2759"/>
<evidence type="ECO:0000313" key="4">
    <source>
        <dbReference type="Proteomes" id="UP000283530"/>
    </source>
</evidence>
<dbReference type="InterPro" id="IPR041694">
    <property type="entry name" value="ADH_N_2"/>
</dbReference>
<gene>
    <name evidence="3" type="ORF">CKAN_02613800</name>
</gene>
<dbReference type="InterPro" id="IPR020843">
    <property type="entry name" value="ER"/>
</dbReference>
<accession>A0A3S3P9W6</accession>
<proteinExistence type="predicted"/>
<dbReference type="EMBL" id="QPKB01000012">
    <property type="protein sequence ID" value="RWR96738.1"/>
    <property type="molecule type" value="Genomic_DNA"/>
</dbReference>
<dbReference type="InterPro" id="IPR013149">
    <property type="entry name" value="ADH-like_C"/>
</dbReference>
<dbReference type="InterPro" id="IPR011032">
    <property type="entry name" value="GroES-like_sf"/>
</dbReference>
<dbReference type="SMART" id="SM00829">
    <property type="entry name" value="PKS_ER"/>
    <property type="match status" value="1"/>
</dbReference>
<organism evidence="3 4">
    <name type="scientific">Cinnamomum micranthum f. kanehirae</name>
    <dbReference type="NCBI Taxonomy" id="337451"/>
    <lineage>
        <taxon>Eukaryota</taxon>
        <taxon>Viridiplantae</taxon>
        <taxon>Streptophyta</taxon>
        <taxon>Embryophyta</taxon>
        <taxon>Tracheophyta</taxon>
        <taxon>Spermatophyta</taxon>
        <taxon>Magnoliopsida</taxon>
        <taxon>Magnoliidae</taxon>
        <taxon>Laurales</taxon>
        <taxon>Lauraceae</taxon>
        <taxon>Cinnamomum</taxon>
    </lineage>
</organism>
<dbReference type="Pfam" id="PF00107">
    <property type="entry name" value="ADH_zinc_N"/>
    <property type="match status" value="3"/>
</dbReference>
<keyword evidence="4" id="KW-1185">Reference proteome</keyword>
<dbReference type="InterPro" id="IPR045010">
    <property type="entry name" value="MDR_fam"/>
</dbReference>
<evidence type="ECO:0000259" key="2">
    <source>
        <dbReference type="SMART" id="SM00829"/>
    </source>
</evidence>
<evidence type="ECO:0000313" key="3">
    <source>
        <dbReference type="EMBL" id="RWR96738.1"/>
    </source>
</evidence>
<dbReference type="STRING" id="337451.A0A3S3P9W6"/>
<keyword evidence="1" id="KW-0560">Oxidoreductase</keyword>
<dbReference type="CDD" id="cd08295">
    <property type="entry name" value="double_bond_reductase_like"/>
    <property type="match status" value="2"/>
</dbReference>
<reference evidence="3 4" key="1">
    <citation type="journal article" date="2019" name="Nat. Plants">
        <title>Stout camphor tree genome fills gaps in understanding of flowering plant genome evolution.</title>
        <authorList>
            <person name="Chaw S.M."/>
            <person name="Liu Y.C."/>
            <person name="Wu Y.W."/>
            <person name="Wang H.Y."/>
            <person name="Lin C.I."/>
            <person name="Wu C.S."/>
            <person name="Ke H.M."/>
            <person name="Chang L.Y."/>
            <person name="Hsu C.Y."/>
            <person name="Yang H.T."/>
            <person name="Sudianto E."/>
            <person name="Hsu M.H."/>
            <person name="Wu K.P."/>
            <person name="Wang L.N."/>
            <person name="Leebens-Mack J.H."/>
            <person name="Tsai I.J."/>
        </authorList>
    </citation>
    <scope>NUCLEOTIDE SEQUENCE [LARGE SCALE GENOMIC DNA]</scope>
    <source>
        <strain evidence="4">cv. Chaw 1501</strain>
        <tissue evidence="3">Young leaves</tissue>
    </source>
</reference>
<dbReference type="AlphaFoldDB" id="A0A3S3P9W6"/>
<dbReference type="SUPFAM" id="SSF50129">
    <property type="entry name" value="GroES-like"/>
    <property type="match status" value="2"/>
</dbReference>
<dbReference type="PANTHER" id="PTHR43205">
    <property type="entry name" value="PROSTAGLANDIN REDUCTASE"/>
    <property type="match status" value="1"/>
</dbReference>
<dbReference type="Pfam" id="PF16884">
    <property type="entry name" value="ADH_N_2"/>
    <property type="match status" value="2"/>
</dbReference>
<dbReference type="FunFam" id="3.40.50.720:FF:000121">
    <property type="entry name" value="Prostaglandin reductase 2"/>
    <property type="match status" value="2"/>
</dbReference>
<evidence type="ECO:0000256" key="1">
    <source>
        <dbReference type="ARBA" id="ARBA00023002"/>
    </source>
</evidence>
<dbReference type="GO" id="GO:0032440">
    <property type="term" value="F:2-alkenal reductase [NAD(P)H] activity"/>
    <property type="evidence" value="ECO:0007669"/>
    <property type="project" value="TreeGrafter"/>
</dbReference>
<dbReference type="Gene3D" id="3.90.180.10">
    <property type="entry name" value="Medium-chain alcohol dehydrogenases, catalytic domain"/>
    <property type="match status" value="2"/>
</dbReference>
<name>A0A3S3P9W6_9MAGN</name>
<dbReference type="Gene3D" id="3.40.50.720">
    <property type="entry name" value="NAD(P)-binding Rossmann-like Domain"/>
    <property type="match status" value="3"/>
</dbReference>
<dbReference type="PANTHER" id="PTHR43205:SF7">
    <property type="entry name" value="PROSTAGLANDIN REDUCTASE 1"/>
    <property type="match status" value="1"/>
</dbReference>
<sequence length="881" mass="98460">MGCYVVGSAGSKQKVDLLKNKLGFNDAFNYKEEQDLNAALKSYVFCLAFCFMASCNIVRYFPEGIDIYFDNVGGSMLDAVLLNMRVHGRIALCGMISQYNNLDKPEGLHNLVCVVTKRIRMEGFVVFDYYPIYPKSLELALQYIKEGKIVYLEDTIEGLENAPSALIRLFTGQNVGKQRHRERERERKMSEGGEQVSNKQILLRDYVTGFPKESDMVLKTGTIQLKVPKGSKSIIVKNLYLSCDPRMRLKMTKLDVSSYYYDSITPGSTIKGFGVAKVLDSGHPDFKEGDLVWGTTGWEEYSLIEAPEALVKIMHTDVPLSYYTGLLGMPGLTAYAEFYEVCSPKKGEYVFVSAASGAVGQLVGQFAKLMGCYVVGSAGSKQKVDLLKNKLGFNDAFNYKEEQDLNAALKRYFPEGIDIYFDNVGGSMLDAVLLNMRVHGRIALCGMISQYNNLDKPEGLHNLVCVVTKRIRMEGFVVFDYYPIYPKFLELALQYIKEGKIVYLEDTIEGLENAPSALIRLLTGQNVGKQRERMSERGEEEVSNKQILLRDYVTGFPKESDMIHTTGTIRLKVEQGSKAIIVKNLYLSCDPYMRNRMKKPDAPPSADSMTPRSPILGFGVAKVLDSGHPDFKEGDLVWGKTGWEEFSLIQAAETLFKITHTDVPLSYYTGLLGMPGLTAYAGFYEVCSPKKGETVFVSAASGAVGQLVGQFAKLLGCYVVGSAGSKQKVDLLKNKFGFDDAFNYKEEHDLNAALKRYFPEGIHIYFENVGGSMLDAVLLNMRIHGRIAVCGMISQYNLDKPEGIHNLLCLITKRIRMEGFVVFDYLHLYPKFLQLALQYIKEGKIVYLEDTIEGLENAPSALIRLFTGQNVGKQVVVVANE</sequence>
<protein>
    <submittedName>
        <fullName evidence="3">Alcohol dehydrogenase superfamily</fullName>
    </submittedName>
</protein>
<comment type="caution">
    <text evidence="3">The sequence shown here is derived from an EMBL/GenBank/DDBJ whole genome shotgun (WGS) entry which is preliminary data.</text>
</comment>
<dbReference type="Proteomes" id="UP000283530">
    <property type="component" value="Unassembled WGS sequence"/>
</dbReference>